<proteinExistence type="predicted"/>
<name>A0A4C1XX17_EUMVA</name>
<sequence>MSESLRCPPRPVRRAADVQRASLSAQVIIYDSRRRASQYDGCNANCVGCTTPTAFYRRTIGYPAECKNFLIRGFLRKALIIPDFGYGSRVQKNLLRSHTSRRGPFVMQKKKSAFRIKHTSRRSVDHIPRVSRAPPGGRLCPQLLKYLHFLIRPPPFRIHVGGEPMVTVALDIVRVRT</sequence>
<evidence type="ECO:0000313" key="2">
    <source>
        <dbReference type="Proteomes" id="UP000299102"/>
    </source>
</evidence>
<reference evidence="1 2" key="1">
    <citation type="journal article" date="2019" name="Commun. Biol.">
        <title>The bagworm genome reveals a unique fibroin gene that provides high tensile strength.</title>
        <authorList>
            <person name="Kono N."/>
            <person name="Nakamura H."/>
            <person name="Ohtoshi R."/>
            <person name="Tomita M."/>
            <person name="Numata K."/>
            <person name="Arakawa K."/>
        </authorList>
    </citation>
    <scope>NUCLEOTIDE SEQUENCE [LARGE SCALE GENOMIC DNA]</scope>
</reference>
<protein>
    <submittedName>
        <fullName evidence="1">Uncharacterized protein</fullName>
    </submittedName>
</protein>
<keyword evidence="2" id="KW-1185">Reference proteome</keyword>
<accession>A0A4C1XX17</accession>
<evidence type="ECO:0000313" key="1">
    <source>
        <dbReference type="EMBL" id="GBP68501.1"/>
    </source>
</evidence>
<dbReference type="Proteomes" id="UP000299102">
    <property type="component" value="Unassembled WGS sequence"/>
</dbReference>
<dbReference type="EMBL" id="BGZK01001013">
    <property type="protein sequence ID" value="GBP68501.1"/>
    <property type="molecule type" value="Genomic_DNA"/>
</dbReference>
<comment type="caution">
    <text evidence="1">The sequence shown here is derived from an EMBL/GenBank/DDBJ whole genome shotgun (WGS) entry which is preliminary data.</text>
</comment>
<organism evidence="1 2">
    <name type="scientific">Eumeta variegata</name>
    <name type="common">Bagworm moth</name>
    <name type="synonym">Eumeta japonica</name>
    <dbReference type="NCBI Taxonomy" id="151549"/>
    <lineage>
        <taxon>Eukaryota</taxon>
        <taxon>Metazoa</taxon>
        <taxon>Ecdysozoa</taxon>
        <taxon>Arthropoda</taxon>
        <taxon>Hexapoda</taxon>
        <taxon>Insecta</taxon>
        <taxon>Pterygota</taxon>
        <taxon>Neoptera</taxon>
        <taxon>Endopterygota</taxon>
        <taxon>Lepidoptera</taxon>
        <taxon>Glossata</taxon>
        <taxon>Ditrysia</taxon>
        <taxon>Tineoidea</taxon>
        <taxon>Psychidae</taxon>
        <taxon>Oiketicinae</taxon>
        <taxon>Eumeta</taxon>
    </lineage>
</organism>
<gene>
    <name evidence="1" type="ORF">EVAR_42452_1</name>
</gene>
<dbReference type="AlphaFoldDB" id="A0A4C1XX17"/>